<evidence type="ECO:0000313" key="2">
    <source>
        <dbReference type="Proteomes" id="UP001165121"/>
    </source>
</evidence>
<accession>A0A9W6Y533</accession>
<organism evidence="1 2">
    <name type="scientific">Phytophthora fragariaefolia</name>
    <dbReference type="NCBI Taxonomy" id="1490495"/>
    <lineage>
        <taxon>Eukaryota</taxon>
        <taxon>Sar</taxon>
        <taxon>Stramenopiles</taxon>
        <taxon>Oomycota</taxon>
        <taxon>Peronosporomycetes</taxon>
        <taxon>Peronosporales</taxon>
        <taxon>Peronosporaceae</taxon>
        <taxon>Phytophthora</taxon>
    </lineage>
</organism>
<protein>
    <submittedName>
        <fullName evidence="1">Unnamed protein product</fullName>
    </submittedName>
</protein>
<dbReference type="AlphaFoldDB" id="A0A9W6Y533"/>
<sequence>MNNVRRTNDNSDENGAVPIECVKRPYWGSLSVYREDAPTAGETPPAPETLEEAVGKATKIDDPIDNVARGMRNIGQSWAVVMPGMVQMDGTTGGGPWSRQRS</sequence>
<keyword evidence="2" id="KW-1185">Reference proteome</keyword>
<evidence type="ECO:0000313" key="1">
    <source>
        <dbReference type="EMBL" id="GMF53442.1"/>
    </source>
</evidence>
<dbReference type="EMBL" id="BSXT01003279">
    <property type="protein sequence ID" value="GMF53442.1"/>
    <property type="molecule type" value="Genomic_DNA"/>
</dbReference>
<name>A0A9W6Y533_9STRA</name>
<proteinExistence type="predicted"/>
<gene>
    <name evidence="1" type="ORF">Pfra01_002210300</name>
</gene>
<reference evidence="1" key="1">
    <citation type="submission" date="2023-04" db="EMBL/GenBank/DDBJ databases">
        <title>Phytophthora fragariaefolia NBRC 109709.</title>
        <authorList>
            <person name="Ichikawa N."/>
            <person name="Sato H."/>
            <person name="Tonouchi N."/>
        </authorList>
    </citation>
    <scope>NUCLEOTIDE SEQUENCE</scope>
    <source>
        <strain evidence="1">NBRC 109709</strain>
    </source>
</reference>
<dbReference type="Proteomes" id="UP001165121">
    <property type="component" value="Unassembled WGS sequence"/>
</dbReference>
<comment type="caution">
    <text evidence="1">The sequence shown here is derived from an EMBL/GenBank/DDBJ whole genome shotgun (WGS) entry which is preliminary data.</text>
</comment>